<comment type="caution">
    <text evidence="4">The sequence shown here is derived from an EMBL/GenBank/DDBJ whole genome shotgun (WGS) entry which is preliminary data.</text>
</comment>
<feature type="region of interest" description="Disordered" evidence="2">
    <location>
        <begin position="509"/>
        <end position="541"/>
    </location>
</feature>
<feature type="region of interest" description="Disordered" evidence="2">
    <location>
        <begin position="1831"/>
        <end position="1882"/>
    </location>
</feature>
<evidence type="ECO:0000256" key="3">
    <source>
        <dbReference type="SAM" id="Phobius"/>
    </source>
</evidence>
<accession>A0A813L4E3</accession>
<feature type="coiled-coil region" evidence="1">
    <location>
        <begin position="233"/>
        <end position="290"/>
    </location>
</feature>
<protein>
    <submittedName>
        <fullName evidence="4">Uncharacterized protein</fullName>
    </submittedName>
</protein>
<feature type="region of interest" description="Disordered" evidence="2">
    <location>
        <begin position="734"/>
        <end position="855"/>
    </location>
</feature>
<organism evidence="4 5">
    <name type="scientific">Polarella glacialis</name>
    <name type="common">Dinoflagellate</name>
    <dbReference type="NCBI Taxonomy" id="89957"/>
    <lineage>
        <taxon>Eukaryota</taxon>
        <taxon>Sar</taxon>
        <taxon>Alveolata</taxon>
        <taxon>Dinophyceae</taxon>
        <taxon>Suessiales</taxon>
        <taxon>Suessiaceae</taxon>
        <taxon>Polarella</taxon>
    </lineage>
</organism>
<feature type="region of interest" description="Disordered" evidence="2">
    <location>
        <begin position="156"/>
        <end position="180"/>
    </location>
</feature>
<feature type="region of interest" description="Disordered" evidence="2">
    <location>
        <begin position="1359"/>
        <end position="1389"/>
    </location>
</feature>
<dbReference type="EMBL" id="CAJNNW010032943">
    <property type="protein sequence ID" value="CAE8716321.1"/>
    <property type="molecule type" value="Genomic_DNA"/>
</dbReference>
<evidence type="ECO:0000313" key="5">
    <source>
        <dbReference type="Proteomes" id="UP000626109"/>
    </source>
</evidence>
<feature type="region of interest" description="Disordered" evidence="2">
    <location>
        <begin position="1659"/>
        <end position="1681"/>
    </location>
</feature>
<feature type="compositionally biased region" description="Low complexity" evidence="2">
    <location>
        <begin position="1363"/>
        <end position="1378"/>
    </location>
</feature>
<keyword evidence="3" id="KW-1133">Transmembrane helix</keyword>
<keyword evidence="1" id="KW-0175">Coiled coil</keyword>
<feature type="transmembrane region" description="Helical" evidence="3">
    <location>
        <begin position="1893"/>
        <end position="1914"/>
    </location>
</feature>
<evidence type="ECO:0000313" key="4">
    <source>
        <dbReference type="EMBL" id="CAE8716321.1"/>
    </source>
</evidence>
<feature type="compositionally biased region" description="Low complexity" evidence="2">
    <location>
        <begin position="1831"/>
        <end position="1867"/>
    </location>
</feature>
<feature type="compositionally biased region" description="Basic and acidic residues" evidence="2">
    <location>
        <begin position="787"/>
        <end position="807"/>
    </location>
</feature>
<evidence type="ECO:0000256" key="2">
    <source>
        <dbReference type="SAM" id="MobiDB-lite"/>
    </source>
</evidence>
<proteinExistence type="predicted"/>
<feature type="compositionally biased region" description="Basic and acidic residues" evidence="2">
    <location>
        <begin position="675"/>
        <end position="687"/>
    </location>
</feature>
<keyword evidence="3" id="KW-0472">Membrane</keyword>
<feature type="transmembrane region" description="Helical" evidence="3">
    <location>
        <begin position="1921"/>
        <end position="1954"/>
    </location>
</feature>
<feature type="compositionally biased region" description="Basic residues" evidence="2">
    <location>
        <begin position="808"/>
        <end position="819"/>
    </location>
</feature>
<dbReference type="PANTHER" id="PTHR20916:SF18">
    <property type="entry name" value="IPT_TIG DOMAIN-CONTAINING PROTEIN"/>
    <property type="match status" value="1"/>
</dbReference>
<feature type="compositionally biased region" description="Acidic residues" evidence="2">
    <location>
        <begin position="775"/>
        <end position="786"/>
    </location>
</feature>
<feature type="compositionally biased region" description="Basic and acidic residues" evidence="2">
    <location>
        <begin position="1289"/>
        <end position="1301"/>
    </location>
</feature>
<feature type="region of interest" description="Disordered" evidence="2">
    <location>
        <begin position="1286"/>
        <end position="1339"/>
    </location>
</feature>
<feature type="region of interest" description="Disordered" evidence="2">
    <location>
        <begin position="579"/>
        <end position="608"/>
    </location>
</feature>
<feature type="compositionally biased region" description="Basic residues" evidence="2">
    <location>
        <begin position="525"/>
        <end position="538"/>
    </location>
</feature>
<feature type="region of interest" description="Disordered" evidence="2">
    <location>
        <begin position="1189"/>
        <end position="1227"/>
    </location>
</feature>
<name>A0A813L4E3_POLGL</name>
<reference evidence="4" key="1">
    <citation type="submission" date="2021-02" db="EMBL/GenBank/DDBJ databases">
        <authorList>
            <person name="Dougan E. K."/>
            <person name="Rhodes N."/>
            <person name="Thang M."/>
            <person name="Chan C."/>
        </authorList>
    </citation>
    <scope>NUCLEOTIDE SEQUENCE</scope>
</reference>
<feature type="compositionally biased region" description="Basic and acidic residues" evidence="2">
    <location>
        <begin position="828"/>
        <end position="839"/>
    </location>
</feature>
<feature type="region of interest" description="Disordered" evidence="2">
    <location>
        <begin position="655"/>
        <end position="703"/>
    </location>
</feature>
<keyword evidence="3" id="KW-0812">Transmembrane</keyword>
<feature type="compositionally biased region" description="Basic and acidic residues" evidence="2">
    <location>
        <begin position="1659"/>
        <end position="1670"/>
    </location>
</feature>
<sequence>MAAATYSLQYPGLLEKDVQAFVRDYAASWLITSPIIPYTEIEWLFMKRERNLLREAFGDVNLIRQKFHLDAKLLLSEMSKRRSEGRNLDIVGNSLNAKSGEVDRALEHNKLYADATLASKNVFAFHQLGRLFQSAQKLAAETEDTIEKVRAMELEGKEGTQGQPVANIDPKNKRRSGWVAAGRGSRKLVRSMSKMRNDMAGGNAGVQDQEEATPTQAYAQIKFEDKLAHVERVKELQKQRDRITLAVEQHAKKGRFNQLTKLMDSGHEKMGQLVSENEQADEQVQATEEALSEELLGDARKFVLEQLETGKLSKEMMAKLKKSEPDNETATVAKRDALLRELASLRSAQADKMRESKIERALIEELMEYERQRQKALSAEKTKLEDIDAVTGVVRKKRIVWKPAPDTLPHSLLSLIDESLASAAKLQDVWPEGVDDEGDKMLEGIGHSIAAAKAAREAILGLAEKPDERQLKEKLQAWDAAVRNLNFYTETFGDCVEGMAIPDEVLGLAPPEGKEGEPVPEVTAKKKPKEVKKPKKDKKAGLRTLQKALGKATEQVDQQLSKNSRFELSMAGIRKLVSEAERATPGSPLGRMRTASSASEGVLPGRIGTASSNSEVVVVGALDPSSPKASAAEAAAAAATLAPASRATTVECINNAHNNSNNNSSDNGSNNVPDGGKRDPDMSREIGGHGINNNNNNMDSSPNEEELIAKLQQDISEAILRRAELVAGIKDWSSRPLPTKVTDQIGKSKESRGVAKRGRLASGQSRRGRNGSEHDDADFDSDESGDAADHLDGTGRRRRSVKGEGRKTKGSARSKKNRGKGSAAGSDSDGKGGHASRMESEEDEVPPPPLEPWLDIFPHDSPALAKQKYDFCKGNAIKYSKLSSPDAMHRLCFILRKQIKSKRRDLTLKTTVLMKFLTGDQMKEALRSLNPDSKSLDDLKYKRELHNLHDRSAMLAKLLSFWARRLGAFNLQQDTQQLGFRQQVKTLLESLEKLSLSLGATHRRRRGIALPAESEVGSPRAMVIEPNFFRNGSVSDQTSDLQEEKRKAPTFAGAATSIMGRRKSSIETLLAIAREDQRAEVISEGLYFLQAMLQHLAKARKLKDPDLGFTEHALSDSLSKKGGGTPALYKRCLEQVIDLPETRRILIMKHLVSVDRAKLLHLVKRSTRQNVREDMQACQQAIRTLETDPDELRRQLVDGGPAVPEELPDSDNSGLSESDSHSEDAVPVKLRARGRGMLVEVSETDVEALQDYYEEQAAERQAEEAGAVTKAVGAAKARGRRIGNARAWSRKDSKEQGEAEARCSSAVGIPTDRRSSIVAESGNSLRRHSTGGEDDEAGKGKWRVAARLLAVKNRFQAGTANDQRLSVPRRPQQQPPARNEIQSLRRQVGKSSVLDKLSHKLDKHMKKRYLLHKEFWHGEHQRNIGHDTVGSVEDLGGAVLHDPANVQRSVTLPRHWVATRNEDKGAFQKRIFTSVKEVRDDWVRRPSKMPEYTPELADEWEFMKQAVRSSKDMRIVNQRKRVADMMRDFDGAVHGSSSLATQVSSKEPSHHTHALARILFEKATENSRSEKDEAAKLQSKINFGLSESVRQDLDHSRKHALHRKFDDNDNDRADTSAVASILAVLRRRRNKATDDSEASAGRINMQLNNMCLNDLDKAEHKDRRAAEKSEAGSPGGLNPRLQKKAVAQQLAVSTFRRKDVELRPRVRPLVARTPHDYGYVYKPVKWEPFLRLVSPLALPAKLVPLPPAAGSTAKWCRFPSEAGTLRARDGLRDAQLRMKREMQKWLRSRAKSLDPSAHQRLLTTGFFGAPAVRRHTTAGEVRVLLPPLEASLSNNSNNSSNNNNSNNNNSNNNSSNNNNDNNNSNNDLSEEAQTQAQDSDSSDSDPWFCLRCFLFVIVGFVVVGFVVVVVVVVVSFLFVGVVVLVVLVILVVVVVVVVVVVRCCFVMILFYIIFCALSDCKDHVPMDP</sequence>
<dbReference type="PANTHER" id="PTHR20916">
    <property type="entry name" value="CYSTEINE AND GLYCINE-RICH PROTEIN 2 BINDING PROTEIN"/>
    <property type="match status" value="1"/>
</dbReference>
<dbReference type="Proteomes" id="UP000626109">
    <property type="component" value="Unassembled WGS sequence"/>
</dbReference>
<gene>
    <name evidence="4" type="ORF">PGLA2088_LOCUS39009</name>
</gene>
<feature type="compositionally biased region" description="Low complexity" evidence="2">
    <location>
        <begin position="655"/>
        <end position="671"/>
    </location>
</feature>
<evidence type="ECO:0000256" key="1">
    <source>
        <dbReference type="SAM" id="Coils"/>
    </source>
</evidence>